<sequence length="109" mass="11330">MALIVDGRPLPPQTLEESPPQFPHLDSRGLCPSPTDIIMEPQLGSPIQSYPPSPPLSSCSSNHTPPSAPPSTALDPGWPSSPHRPPDGLLRPSPSQRLPAACSGEEGGG</sequence>
<keyword evidence="3" id="KW-1185">Reference proteome</keyword>
<evidence type="ECO:0000313" key="2">
    <source>
        <dbReference type="EMBL" id="CAK6433570.1"/>
    </source>
</evidence>
<accession>A0ABN9Z9T9</accession>
<evidence type="ECO:0000313" key="3">
    <source>
        <dbReference type="Proteomes" id="UP001314169"/>
    </source>
</evidence>
<protein>
    <submittedName>
        <fullName evidence="2">Uncharacterized protein</fullName>
    </submittedName>
</protein>
<proteinExistence type="predicted"/>
<feature type="region of interest" description="Disordered" evidence="1">
    <location>
        <begin position="1"/>
        <end position="109"/>
    </location>
</feature>
<organism evidence="2 3">
    <name type="scientific">Pipistrellus nathusii</name>
    <name type="common">Nathusius' pipistrelle</name>
    <dbReference type="NCBI Taxonomy" id="59473"/>
    <lineage>
        <taxon>Eukaryota</taxon>
        <taxon>Metazoa</taxon>
        <taxon>Chordata</taxon>
        <taxon>Craniata</taxon>
        <taxon>Vertebrata</taxon>
        <taxon>Euteleostomi</taxon>
        <taxon>Mammalia</taxon>
        <taxon>Eutheria</taxon>
        <taxon>Laurasiatheria</taxon>
        <taxon>Chiroptera</taxon>
        <taxon>Yangochiroptera</taxon>
        <taxon>Vespertilionidae</taxon>
        <taxon>Pipistrellus</taxon>
    </lineage>
</organism>
<dbReference type="Proteomes" id="UP001314169">
    <property type="component" value="Chromosome 10"/>
</dbReference>
<name>A0ABN9Z9T9_PIPNA</name>
<dbReference type="EMBL" id="OY882867">
    <property type="protein sequence ID" value="CAK6433570.1"/>
    <property type="molecule type" value="Genomic_DNA"/>
</dbReference>
<gene>
    <name evidence="2" type="ORF">MPIPNATIZW_LOCUS1876</name>
</gene>
<reference evidence="2" key="1">
    <citation type="submission" date="2023-12" db="EMBL/GenBank/DDBJ databases">
        <authorList>
            <person name="Brown T."/>
        </authorList>
    </citation>
    <scope>NUCLEOTIDE SEQUENCE</scope>
</reference>
<evidence type="ECO:0000256" key="1">
    <source>
        <dbReference type="SAM" id="MobiDB-lite"/>
    </source>
</evidence>